<dbReference type="Pfam" id="PF00072">
    <property type="entry name" value="Response_reg"/>
    <property type="match status" value="1"/>
</dbReference>
<evidence type="ECO:0000256" key="1">
    <source>
        <dbReference type="ARBA" id="ARBA00022553"/>
    </source>
</evidence>
<comment type="caution">
    <text evidence="7">The sequence shown here is derived from an EMBL/GenBank/DDBJ whole genome shotgun (WGS) entry which is preliminary data.</text>
</comment>
<sequence>MIFIAPKIVLNFGSYLWQRENNSSPQATKYTNAETQITLTAFSFNQCPIMQRKKPEALRPVGPISDKKIRVAIADQHPIVIYGLLTLLRGEHDIDVLFTSLSPNDLFKKLHLHEIDIVICDSNFTEDLDVKGTQLLRTIHRHMPHVSIVFYSANLTSHQIAEAMEAGAASVIRKSEQDFSLIVHTLRRVHSGSFYLQPSISHEILSSFLSGRQKNSSWHSLSAREKVVIQLICEGYSIKQIAHELCKSPKTISNQKTMAMRKLGVTNDIQLINRVKELRYELASEAENKEA</sequence>
<feature type="modified residue" description="4-aspartylphosphate" evidence="4">
    <location>
        <position position="121"/>
    </location>
</feature>
<evidence type="ECO:0000259" key="5">
    <source>
        <dbReference type="PROSITE" id="PS50043"/>
    </source>
</evidence>
<dbReference type="CDD" id="cd06170">
    <property type="entry name" value="LuxR_C_like"/>
    <property type="match status" value="1"/>
</dbReference>
<evidence type="ECO:0000256" key="3">
    <source>
        <dbReference type="ARBA" id="ARBA00023125"/>
    </source>
</evidence>
<dbReference type="GO" id="GO:0006355">
    <property type="term" value="P:regulation of DNA-templated transcription"/>
    <property type="evidence" value="ECO:0007669"/>
    <property type="project" value="InterPro"/>
</dbReference>
<dbReference type="SMART" id="SM00448">
    <property type="entry name" value="REC"/>
    <property type="match status" value="1"/>
</dbReference>
<dbReference type="Proteomes" id="UP000234503">
    <property type="component" value="Unassembled WGS sequence"/>
</dbReference>
<dbReference type="PANTHER" id="PTHR43214">
    <property type="entry name" value="TWO-COMPONENT RESPONSE REGULATOR"/>
    <property type="match status" value="1"/>
</dbReference>
<dbReference type="PRINTS" id="PR00038">
    <property type="entry name" value="HTHLUXR"/>
</dbReference>
<dbReference type="Gene3D" id="3.40.50.2300">
    <property type="match status" value="1"/>
</dbReference>
<keyword evidence="1 4" id="KW-0597">Phosphoprotein</keyword>
<feature type="domain" description="HTH luxR-type" evidence="5">
    <location>
        <begin position="214"/>
        <end position="279"/>
    </location>
</feature>
<dbReference type="PROSITE" id="PS50110">
    <property type="entry name" value="RESPONSE_REGULATORY"/>
    <property type="match status" value="1"/>
</dbReference>
<dbReference type="InterPro" id="IPR016032">
    <property type="entry name" value="Sig_transdc_resp-reg_C-effctor"/>
</dbReference>
<dbReference type="SMART" id="SM00421">
    <property type="entry name" value="HTH_LUXR"/>
    <property type="match status" value="1"/>
</dbReference>
<dbReference type="EMBL" id="PJZH01000033">
    <property type="protein sequence ID" value="PLR30235.1"/>
    <property type="molecule type" value="Genomic_DNA"/>
</dbReference>
<keyword evidence="3 7" id="KW-0238">DNA-binding</keyword>
<dbReference type="CDD" id="cd17535">
    <property type="entry name" value="REC_NarL-like"/>
    <property type="match status" value="1"/>
</dbReference>
<dbReference type="PROSITE" id="PS50043">
    <property type="entry name" value="HTH_LUXR_2"/>
    <property type="match status" value="1"/>
</dbReference>
<dbReference type="InterPro" id="IPR039420">
    <property type="entry name" value="WalR-like"/>
</dbReference>
<dbReference type="SUPFAM" id="SSF46894">
    <property type="entry name" value="C-terminal effector domain of the bipartite response regulators"/>
    <property type="match status" value="1"/>
</dbReference>
<organism evidence="7 8">
    <name type="scientific">Chimaeribacter coloradensis</name>
    <dbReference type="NCBI Taxonomy" id="2060068"/>
    <lineage>
        <taxon>Bacteria</taxon>
        <taxon>Pseudomonadati</taxon>
        <taxon>Pseudomonadota</taxon>
        <taxon>Gammaproteobacteria</taxon>
        <taxon>Enterobacterales</taxon>
        <taxon>Yersiniaceae</taxon>
        <taxon>Chimaeribacter</taxon>
    </lineage>
</organism>
<dbReference type="Pfam" id="PF00196">
    <property type="entry name" value="GerE"/>
    <property type="match status" value="1"/>
</dbReference>
<proteinExistence type="predicted"/>
<dbReference type="InterPro" id="IPR036388">
    <property type="entry name" value="WH-like_DNA-bd_sf"/>
</dbReference>
<feature type="domain" description="Response regulatory" evidence="6">
    <location>
        <begin position="70"/>
        <end position="189"/>
    </location>
</feature>
<dbReference type="InterPro" id="IPR058245">
    <property type="entry name" value="NreC/VraR/RcsB-like_REC"/>
</dbReference>
<evidence type="ECO:0000259" key="6">
    <source>
        <dbReference type="PROSITE" id="PS50110"/>
    </source>
</evidence>
<dbReference type="OrthoDB" id="9796655at2"/>
<dbReference type="InterPro" id="IPR011006">
    <property type="entry name" value="CheY-like_superfamily"/>
</dbReference>
<evidence type="ECO:0000313" key="8">
    <source>
        <dbReference type="Proteomes" id="UP000234503"/>
    </source>
</evidence>
<gene>
    <name evidence="7" type="ORF">CYR32_19145</name>
</gene>
<dbReference type="SUPFAM" id="SSF52172">
    <property type="entry name" value="CheY-like"/>
    <property type="match status" value="1"/>
</dbReference>
<dbReference type="InterPro" id="IPR001789">
    <property type="entry name" value="Sig_transdc_resp-reg_receiver"/>
</dbReference>
<keyword evidence="8" id="KW-1185">Reference proteome</keyword>
<dbReference type="AlphaFoldDB" id="A0A2N5DU44"/>
<name>A0A2N5DU44_9GAMM</name>
<accession>A0A2N5DU44</accession>
<dbReference type="InterPro" id="IPR000792">
    <property type="entry name" value="Tscrpt_reg_LuxR_C"/>
</dbReference>
<protein>
    <submittedName>
        <fullName evidence="7">DNA-binding response regulator</fullName>
    </submittedName>
</protein>
<reference evidence="7 8" key="1">
    <citation type="submission" date="2017-12" db="EMBL/GenBank/DDBJ databases">
        <title>Characterization of six clinical isolates of Enterochimera gen. nov., a novel genus of the Yersiniaciae family and the three species Enterochimera arupensis sp. nov., Enterochimera coloradensis sp. nov, and Enterochimera californica sp. nov.</title>
        <authorList>
            <person name="Rossi A."/>
            <person name="Fisher M."/>
        </authorList>
    </citation>
    <scope>NUCLEOTIDE SEQUENCE [LARGE SCALE GENOMIC DNA]</scope>
    <source>
        <strain evidence="8">2016-Iso4</strain>
    </source>
</reference>
<keyword evidence="2" id="KW-0902">Two-component regulatory system</keyword>
<evidence type="ECO:0000313" key="7">
    <source>
        <dbReference type="EMBL" id="PLR30235.1"/>
    </source>
</evidence>
<dbReference type="GO" id="GO:0000160">
    <property type="term" value="P:phosphorelay signal transduction system"/>
    <property type="evidence" value="ECO:0007669"/>
    <property type="project" value="InterPro"/>
</dbReference>
<dbReference type="PANTHER" id="PTHR43214:SF17">
    <property type="entry name" value="TRANSCRIPTIONAL REGULATORY PROTEIN RCSB"/>
    <property type="match status" value="1"/>
</dbReference>
<evidence type="ECO:0000256" key="2">
    <source>
        <dbReference type="ARBA" id="ARBA00023012"/>
    </source>
</evidence>
<dbReference type="GO" id="GO:0003677">
    <property type="term" value="F:DNA binding"/>
    <property type="evidence" value="ECO:0007669"/>
    <property type="project" value="UniProtKB-KW"/>
</dbReference>
<dbReference type="Gene3D" id="1.10.10.10">
    <property type="entry name" value="Winged helix-like DNA-binding domain superfamily/Winged helix DNA-binding domain"/>
    <property type="match status" value="1"/>
</dbReference>
<evidence type="ECO:0000256" key="4">
    <source>
        <dbReference type="PROSITE-ProRule" id="PRU00169"/>
    </source>
</evidence>